<sequence>MSVRFAVMLFLIVLYLNLITGPHTEDRPRELGLDLPVIRLKKRKIGRFSHLLRSFSSFIHPIMAGDLLLHLHYSDNNNYDMRTFRLNKIDEDGANEVEFYKFFHPLPDSFASETTYERMNLVTGQWEKAGHIEWNGRNNANVYFGGMNPKVNIRELRRVKKSNSQSRRFKAGDTEYKWKISPEDAGLFCETKRGKVVATWTHDTRILTVGDRVHEHLDRVVVTFLLNLWMWQNKWW</sequence>
<feature type="domain" description="DUF6593" evidence="2">
    <location>
        <begin position="113"/>
        <end position="226"/>
    </location>
</feature>
<dbReference type="InterPro" id="IPR046528">
    <property type="entry name" value="DUF6593"/>
</dbReference>
<dbReference type="Proteomes" id="UP001497453">
    <property type="component" value="Chromosome 2"/>
</dbReference>
<evidence type="ECO:0000313" key="4">
    <source>
        <dbReference type="Proteomes" id="UP001497453"/>
    </source>
</evidence>
<evidence type="ECO:0000256" key="1">
    <source>
        <dbReference type="SAM" id="SignalP"/>
    </source>
</evidence>
<accession>A0ABP1D312</accession>
<name>A0ABP1D312_9APHY</name>
<feature type="signal peptide" evidence="1">
    <location>
        <begin position="1"/>
        <end position="21"/>
    </location>
</feature>
<organism evidence="3 4">
    <name type="scientific">Somion occarium</name>
    <dbReference type="NCBI Taxonomy" id="3059160"/>
    <lineage>
        <taxon>Eukaryota</taxon>
        <taxon>Fungi</taxon>
        <taxon>Dikarya</taxon>
        <taxon>Basidiomycota</taxon>
        <taxon>Agaricomycotina</taxon>
        <taxon>Agaricomycetes</taxon>
        <taxon>Polyporales</taxon>
        <taxon>Cerrenaceae</taxon>
        <taxon>Somion</taxon>
    </lineage>
</organism>
<keyword evidence="1" id="KW-0732">Signal</keyword>
<keyword evidence="4" id="KW-1185">Reference proteome</keyword>
<protein>
    <recommendedName>
        <fullName evidence="2">DUF6593 domain-containing protein</fullName>
    </recommendedName>
</protein>
<gene>
    <name evidence="3" type="ORF">GFSPODELE1_LOCUS3956</name>
</gene>
<dbReference type="EMBL" id="OZ037945">
    <property type="protein sequence ID" value="CAL1702246.1"/>
    <property type="molecule type" value="Genomic_DNA"/>
</dbReference>
<dbReference type="Pfam" id="PF20236">
    <property type="entry name" value="DUF6593"/>
    <property type="match status" value="1"/>
</dbReference>
<feature type="chain" id="PRO_5045981080" description="DUF6593 domain-containing protein" evidence="1">
    <location>
        <begin position="22"/>
        <end position="236"/>
    </location>
</feature>
<evidence type="ECO:0000259" key="2">
    <source>
        <dbReference type="Pfam" id="PF20236"/>
    </source>
</evidence>
<reference evidence="4" key="1">
    <citation type="submission" date="2024-04" db="EMBL/GenBank/DDBJ databases">
        <authorList>
            <person name="Shaw F."/>
            <person name="Minotto A."/>
        </authorList>
    </citation>
    <scope>NUCLEOTIDE SEQUENCE [LARGE SCALE GENOMIC DNA]</scope>
</reference>
<evidence type="ECO:0000313" key="3">
    <source>
        <dbReference type="EMBL" id="CAL1702246.1"/>
    </source>
</evidence>
<proteinExistence type="predicted"/>